<dbReference type="AlphaFoldDB" id="A0A6M1RYF9"/>
<sequence>MDSSGVHWLDVMRLLGPPLAAAVVLPGLLVYYGLHILQRGIIFIDLALAQVATVGTCVCILLGHEATDMHAYGWSLGFTVAGALLFTWLREPRHGRVPLEALIGIVYVVAAATSVLLLSRAPHGREELQKTLVGDLLTVSWPMVLRTGALYAVMAGAHLIWRRQFLQLTFDRAGALAAGVPVRLWDFWFYLLFGLLVTTFVHVGGVLLVFSYLIIPAVCGRLLSGSLGVALVWGWLVAVAGGAGGLVVSYQLDVPGGAAVVCALGVLLGVCAVGVALRQAVARRPDSGMARVRD</sequence>
<evidence type="ECO:0000256" key="2">
    <source>
        <dbReference type="ARBA" id="ARBA00008034"/>
    </source>
</evidence>
<feature type="transmembrane region" description="Helical" evidence="7">
    <location>
        <begin position="41"/>
        <end position="63"/>
    </location>
</feature>
<keyword evidence="3 6" id="KW-0812">Transmembrane</keyword>
<dbReference type="EMBL" id="JAAKYA010000012">
    <property type="protein sequence ID" value="NGO38210.1"/>
    <property type="molecule type" value="Genomic_DNA"/>
</dbReference>
<feature type="transmembrane region" description="Helical" evidence="7">
    <location>
        <begin position="258"/>
        <end position="277"/>
    </location>
</feature>
<dbReference type="GO" id="GO:0010043">
    <property type="term" value="P:response to zinc ion"/>
    <property type="evidence" value="ECO:0007669"/>
    <property type="project" value="TreeGrafter"/>
</dbReference>
<evidence type="ECO:0000313" key="9">
    <source>
        <dbReference type="Proteomes" id="UP000477311"/>
    </source>
</evidence>
<evidence type="ECO:0000256" key="6">
    <source>
        <dbReference type="RuleBase" id="RU003943"/>
    </source>
</evidence>
<keyword evidence="5 7" id="KW-0472">Membrane</keyword>
<dbReference type="GO" id="GO:0043190">
    <property type="term" value="C:ATP-binding cassette (ABC) transporter complex"/>
    <property type="evidence" value="ECO:0007669"/>
    <property type="project" value="InterPro"/>
</dbReference>
<keyword evidence="4 7" id="KW-1133">Transmembrane helix</keyword>
<name>A0A6M1RYF9_9BACT</name>
<reference evidence="8 9" key="1">
    <citation type="submission" date="2020-02" db="EMBL/GenBank/DDBJ databases">
        <title>Draft genome sequence of Limisphaera ngatamarikiensis NGM72.4T, a thermophilic Verrucomicrobia grouped in subdivision 3.</title>
        <authorList>
            <person name="Carere C.R."/>
            <person name="Steen J."/>
            <person name="Hugenholtz P."/>
            <person name="Stott M.B."/>
        </authorList>
    </citation>
    <scope>NUCLEOTIDE SEQUENCE [LARGE SCALE GENOMIC DNA]</scope>
    <source>
        <strain evidence="8 9">NGM72.4</strain>
    </source>
</reference>
<dbReference type="Proteomes" id="UP000477311">
    <property type="component" value="Unassembled WGS sequence"/>
</dbReference>
<dbReference type="Gene3D" id="1.10.3470.10">
    <property type="entry name" value="ABC transporter involved in vitamin B12 uptake, BtuC"/>
    <property type="match status" value="1"/>
</dbReference>
<dbReference type="GO" id="GO:0055085">
    <property type="term" value="P:transmembrane transport"/>
    <property type="evidence" value="ECO:0007669"/>
    <property type="project" value="InterPro"/>
</dbReference>
<keyword evidence="6" id="KW-0813">Transport</keyword>
<feature type="transmembrane region" description="Helical" evidence="7">
    <location>
        <begin position="139"/>
        <end position="161"/>
    </location>
</feature>
<gene>
    <name evidence="8" type="ORF">G4L39_02210</name>
</gene>
<dbReference type="PANTHER" id="PTHR30477">
    <property type="entry name" value="ABC-TRANSPORTER METAL-BINDING PROTEIN"/>
    <property type="match status" value="1"/>
</dbReference>
<accession>A0A6M1RYF9</accession>
<organism evidence="8 9">
    <name type="scientific">Limisphaera ngatamarikiensis</name>
    <dbReference type="NCBI Taxonomy" id="1324935"/>
    <lineage>
        <taxon>Bacteria</taxon>
        <taxon>Pseudomonadati</taxon>
        <taxon>Verrucomicrobiota</taxon>
        <taxon>Verrucomicrobiia</taxon>
        <taxon>Limisphaerales</taxon>
        <taxon>Limisphaeraceae</taxon>
        <taxon>Limisphaera</taxon>
    </lineage>
</organism>
<evidence type="ECO:0000313" key="8">
    <source>
        <dbReference type="EMBL" id="NGO38210.1"/>
    </source>
</evidence>
<comment type="subcellular location">
    <subcellularLocation>
        <location evidence="6">Cell membrane</location>
        <topology evidence="6">Multi-pass membrane protein</topology>
    </subcellularLocation>
    <subcellularLocation>
        <location evidence="1">Membrane</location>
        <topology evidence="1">Multi-pass membrane protein</topology>
    </subcellularLocation>
</comment>
<evidence type="ECO:0000256" key="7">
    <source>
        <dbReference type="SAM" id="Phobius"/>
    </source>
</evidence>
<feature type="transmembrane region" description="Helical" evidence="7">
    <location>
        <begin position="231"/>
        <end position="252"/>
    </location>
</feature>
<protein>
    <submittedName>
        <fullName evidence="8">Metal ABC transporter permease</fullName>
    </submittedName>
</protein>
<feature type="transmembrane region" description="Helical" evidence="7">
    <location>
        <begin position="69"/>
        <end position="89"/>
    </location>
</feature>
<dbReference type="InterPro" id="IPR037294">
    <property type="entry name" value="ABC_BtuC-like"/>
</dbReference>
<dbReference type="PANTHER" id="PTHR30477:SF19">
    <property type="entry name" value="METAL ABC TRANSPORTER PERMEASE"/>
    <property type="match status" value="1"/>
</dbReference>
<dbReference type="RefSeq" id="WP_165105560.1">
    <property type="nucleotide sequence ID" value="NZ_JAAKYA010000012.1"/>
</dbReference>
<feature type="transmembrane region" description="Helical" evidence="7">
    <location>
        <begin position="15"/>
        <end position="34"/>
    </location>
</feature>
<evidence type="ECO:0000256" key="3">
    <source>
        <dbReference type="ARBA" id="ARBA00022692"/>
    </source>
</evidence>
<dbReference type="Pfam" id="PF00950">
    <property type="entry name" value="ABC-3"/>
    <property type="match status" value="1"/>
</dbReference>
<feature type="transmembrane region" description="Helical" evidence="7">
    <location>
        <begin position="199"/>
        <end position="219"/>
    </location>
</feature>
<dbReference type="SUPFAM" id="SSF81345">
    <property type="entry name" value="ABC transporter involved in vitamin B12 uptake, BtuC"/>
    <property type="match status" value="1"/>
</dbReference>
<comment type="similarity">
    <text evidence="2 6">Belongs to the ABC-3 integral membrane protein family.</text>
</comment>
<dbReference type="InterPro" id="IPR001626">
    <property type="entry name" value="ABC_TroCD"/>
</dbReference>
<comment type="caution">
    <text evidence="8">The sequence shown here is derived from an EMBL/GenBank/DDBJ whole genome shotgun (WGS) entry which is preliminary data.</text>
</comment>
<proteinExistence type="inferred from homology"/>
<evidence type="ECO:0000256" key="4">
    <source>
        <dbReference type="ARBA" id="ARBA00022989"/>
    </source>
</evidence>
<evidence type="ECO:0000256" key="1">
    <source>
        <dbReference type="ARBA" id="ARBA00004141"/>
    </source>
</evidence>
<feature type="transmembrane region" description="Helical" evidence="7">
    <location>
        <begin position="101"/>
        <end position="119"/>
    </location>
</feature>
<evidence type="ECO:0000256" key="5">
    <source>
        <dbReference type="ARBA" id="ARBA00023136"/>
    </source>
</evidence>
<keyword evidence="9" id="KW-1185">Reference proteome</keyword>